<dbReference type="InterPro" id="IPR003741">
    <property type="entry name" value="LUD_dom"/>
</dbReference>
<dbReference type="PANTHER" id="PTHR43682">
    <property type="entry name" value="LACTATE UTILIZATION PROTEIN C"/>
    <property type="match status" value="1"/>
</dbReference>
<protein>
    <submittedName>
        <fullName evidence="2">Lactate utilization protein C</fullName>
    </submittedName>
</protein>
<dbReference type="AlphaFoldDB" id="A0A2Z2HW86"/>
<proteinExistence type="predicted"/>
<dbReference type="OrthoDB" id="199019at2157"/>
<dbReference type="KEGG" id="naj:B1756_18345"/>
<sequence>MTTDTVGRFERALEDLQVSVAHVQATDATDAIESALEGPAVGVELPFEGVSLPDRVETAPTAGDLVDATTGVTPARFAIAEYGTVAIESAPEGDEPVALYPQRHVAVVAESDVVPDLGAGFDRLEAAFTAGDDSIVFATGRSSTADMGGLVEGVHGPGEVHVIVLEDR</sequence>
<evidence type="ECO:0000313" key="2">
    <source>
        <dbReference type="EMBL" id="ARS91490.1"/>
    </source>
</evidence>
<gene>
    <name evidence="2" type="ORF">B1756_18345</name>
</gene>
<dbReference type="Pfam" id="PF02589">
    <property type="entry name" value="LUD_dom"/>
    <property type="match status" value="1"/>
</dbReference>
<dbReference type="Proteomes" id="UP000250088">
    <property type="component" value="Chromosome"/>
</dbReference>
<dbReference type="EMBL" id="CP019893">
    <property type="protein sequence ID" value="ARS91490.1"/>
    <property type="molecule type" value="Genomic_DNA"/>
</dbReference>
<dbReference type="GeneID" id="32896076"/>
<organism evidence="2 3">
    <name type="scientific">Natrarchaeobaculum aegyptiacum</name>
    <dbReference type="NCBI Taxonomy" id="745377"/>
    <lineage>
        <taxon>Archaea</taxon>
        <taxon>Methanobacteriati</taxon>
        <taxon>Methanobacteriota</taxon>
        <taxon>Stenosarchaea group</taxon>
        <taxon>Halobacteria</taxon>
        <taxon>Halobacteriales</taxon>
        <taxon>Natrialbaceae</taxon>
        <taxon>Natrarchaeobaculum</taxon>
    </lineage>
</organism>
<dbReference type="PANTHER" id="PTHR43682:SF1">
    <property type="entry name" value="LACTATE UTILIZATION PROTEIN C"/>
    <property type="match status" value="1"/>
</dbReference>
<dbReference type="RefSeq" id="WP_086889858.1">
    <property type="nucleotide sequence ID" value="NZ_CP019893.1"/>
</dbReference>
<dbReference type="InterPro" id="IPR037171">
    <property type="entry name" value="NagB/RpiA_transferase-like"/>
</dbReference>
<dbReference type="InterPro" id="IPR024185">
    <property type="entry name" value="FTHF_cligase-like_sf"/>
</dbReference>
<keyword evidence="3" id="KW-1185">Reference proteome</keyword>
<name>A0A2Z2HW86_9EURY</name>
<dbReference type="Gene3D" id="3.40.50.10420">
    <property type="entry name" value="NagB/RpiA/CoA transferase-like"/>
    <property type="match status" value="1"/>
</dbReference>
<reference evidence="3" key="1">
    <citation type="submission" date="2017-02" db="EMBL/GenBank/DDBJ databases">
        <title>Natronthermophilus aegyptiacus gen. nov.,sp. nov., an aerobic, extremely halophilic alkalithermophilic archaeon isolated from the athalassohaline Wadi An Natrun, Egypt.</title>
        <authorList>
            <person name="Zhao B."/>
        </authorList>
    </citation>
    <scope>NUCLEOTIDE SEQUENCE [LARGE SCALE GENOMIC DNA]</scope>
    <source>
        <strain evidence="3">JW/NM-HA 15</strain>
    </source>
</reference>
<feature type="domain" description="LUD" evidence="1">
    <location>
        <begin position="65"/>
        <end position="165"/>
    </location>
</feature>
<dbReference type="SUPFAM" id="SSF100950">
    <property type="entry name" value="NagB/RpiA/CoA transferase-like"/>
    <property type="match status" value="1"/>
</dbReference>
<evidence type="ECO:0000259" key="1">
    <source>
        <dbReference type="Pfam" id="PF02589"/>
    </source>
</evidence>
<accession>A0A2Z2HW86</accession>
<evidence type="ECO:0000313" key="3">
    <source>
        <dbReference type="Proteomes" id="UP000250088"/>
    </source>
</evidence>